<keyword evidence="1" id="KW-1133">Transmembrane helix</keyword>
<gene>
    <name evidence="2" type="ORF">H9656_13345</name>
</gene>
<dbReference type="RefSeq" id="WP_191744736.1">
    <property type="nucleotide sequence ID" value="NZ_JACSQU010000003.1"/>
</dbReference>
<keyword evidence="3" id="KW-1185">Reference proteome</keyword>
<name>A0ABR8R3K1_9CAUL</name>
<reference evidence="2 3" key="1">
    <citation type="submission" date="2020-08" db="EMBL/GenBank/DDBJ databases">
        <title>A Genomic Blueprint of the Chicken Gut Microbiome.</title>
        <authorList>
            <person name="Gilroy R."/>
            <person name="Ravi A."/>
            <person name="Getino M."/>
            <person name="Pursley I."/>
            <person name="Horton D.L."/>
            <person name="Alikhan N.-F."/>
            <person name="Baker D."/>
            <person name="Gharbi K."/>
            <person name="Hall N."/>
            <person name="Watson M."/>
            <person name="Adriaenssens E.M."/>
            <person name="Foster-Nyarko E."/>
            <person name="Jarju S."/>
            <person name="Secka A."/>
            <person name="Antonio M."/>
            <person name="Oren A."/>
            <person name="Chaudhuri R."/>
            <person name="La Ragione R.M."/>
            <person name="Hildebrand F."/>
            <person name="Pallen M.J."/>
        </authorList>
    </citation>
    <scope>NUCLEOTIDE SEQUENCE [LARGE SCALE GENOMIC DNA]</scope>
    <source>
        <strain evidence="2 3">Sa3CVA3</strain>
    </source>
</reference>
<sequence length="67" mass="7826">MFDRSRKQQKIDPVTARRYRIMMWARFPVMGIALVDALKFNTSWLAFAALAAWYGVFLVWTLGVLET</sequence>
<evidence type="ECO:0000256" key="1">
    <source>
        <dbReference type="SAM" id="Phobius"/>
    </source>
</evidence>
<organism evidence="2 3">
    <name type="scientific">Brevundimonas guildfordensis</name>
    <dbReference type="NCBI Taxonomy" id="2762241"/>
    <lineage>
        <taxon>Bacteria</taxon>
        <taxon>Pseudomonadati</taxon>
        <taxon>Pseudomonadota</taxon>
        <taxon>Alphaproteobacteria</taxon>
        <taxon>Caulobacterales</taxon>
        <taxon>Caulobacteraceae</taxon>
        <taxon>Brevundimonas</taxon>
    </lineage>
</organism>
<comment type="caution">
    <text evidence="2">The sequence shown here is derived from an EMBL/GenBank/DDBJ whole genome shotgun (WGS) entry which is preliminary data.</text>
</comment>
<proteinExistence type="predicted"/>
<feature type="transmembrane region" description="Helical" evidence="1">
    <location>
        <begin position="21"/>
        <end position="38"/>
    </location>
</feature>
<dbReference type="Proteomes" id="UP000638918">
    <property type="component" value="Unassembled WGS sequence"/>
</dbReference>
<evidence type="ECO:0000313" key="2">
    <source>
        <dbReference type="EMBL" id="MBD7942375.1"/>
    </source>
</evidence>
<evidence type="ECO:0000313" key="3">
    <source>
        <dbReference type="Proteomes" id="UP000638918"/>
    </source>
</evidence>
<protein>
    <submittedName>
        <fullName evidence="2">Uncharacterized protein</fullName>
    </submittedName>
</protein>
<feature type="transmembrane region" description="Helical" evidence="1">
    <location>
        <begin position="44"/>
        <end position="65"/>
    </location>
</feature>
<keyword evidence="1" id="KW-0812">Transmembrane</keyword>
<keyword evidence="1" id="KW-0472">Membrane</keyword>
<accession>A0ABR8R3K1</accession>
<dbReference type="EMBL" id="JACSQU010000003">
    <property type="protein sequence ID" value="MBD7942375.1"/>
    <property type="molecule type" value="Genomic_DNA"/>
</dbReference>